<dbReference type="KEGG" id="sri:SELR_pSRC300730"/>
<dbReference type="AlphaFoldDB" id="I0GWK9"/>
<evidence type="ECO:0000313" key="2">
    <source>
        <dbReference type="Proteomes" id="UP000007887"/>
    </source>
</evidence>
<dbReference type="EMBL" id="AP012300">
    <property type="protein sequence ID" value="BAL85146.1"/>
    <property type="molecule type" value="Genomic_DNA"/>
</dbReference>
<dbReference type="PATRIC" id="fig|927704.6.peg.3387"/>
<dbReference type="Proteomes" id="UP000007887">
    <property type="component" value="Plasmid pSRC3"/>
</dbReference>
<proteinExistence type="predicted"/>
<sequence>MIYSVLMDLNNGGDLYRLLIESDNLTRTLKELLKYSDDVRYVDAKEEPGKKDKGIRVLADGSVVRRCQFFGSKVGYNMRFATSEYKLNTIKKARDAREVIANGR</sequence>
<geneLocation type="plasmid" evidence="1 2">
    <name>pSRC3</name>
</geneLocation>
<keyword evidence="1" id="KW-0614">Plasmid</keyword>
<gene>
    <name evidence="1" type="ordered locus">SELR_pSRC300730</name>
</gene>
<dbReference type="RefSeq" id="WP_014426164.1">
    <property type="nucleotide sequence ID" value="NC_017073.1"/>
</dbReference>
<reference evidence="1 2" key="1">
    <citation type="submission" date="2011-10" db="EMBL/GenBank/DDBJ databases">
        <title>Whole genome sequence of Selenomonas ruminantium subsp. lactilytica TAM6421.</title>
        <authorList>
            <person name="Oguchi A."/>
            <person name="Ankai A."/>
            <person name="Kaneko J."/>
            <person name="Yamada-Narita S."/>
            <person name="Fukui S."/>
            <person name="Takahashi M."/>
            <person name="Onodera T."/>
            <person name="Kojima S."/>
            <person name="Fushimi T."/>
            <person name="Abe N."/>
            <person name="Kamio Y."/>
            <person name="Yamazaki S."/>
            <person name="Fujita N."/>
        </authorList>
    </citation>
    <scope>NUCLEOTIDE SEQUENCE [LARGE SCALE GENOMIC DNA]</scope>
    <source>
        <strain evidence="2">NBRC 103574 / TAM6421</strain>
        <plasmid evidence="1 2">pSRC3</plasmid>
    </source>
</reference>
<dbReference type="HOGENOM" id="CLU_2343584_0_0_9"/>
<name>I0GWK9_SELRL</name>
<accession>I0GWK9</accession>
<protein>
    <submittedName>
        <fullName evidence="1">Uncharacterized protein</fullName>
    </submittedName>
</protein>
<evidence type="ECO:0000313" key="1">
    <source>
        <dbReference type="EMBL" id="BAL85146.1"/>
    </source>
</evidence>
<organism evidence="1 2">
    <name type="scientific">Selenomonas ruminantium subsp. lactilytica (strain NBRC 103574 / TAM6421)</name>
    <dbReference type="NCBI Taxonomy" id="927704"/>
    <lineage>
        <taxon>Bacteria</taxon>
        <taxon>Bacillati</taxon>
        <taxon>Bacillota</taxon>
        <taxon>Negativicutes</taxon>
        <taxon>Selenomonadales</taxon>
        <taxon>Selenomonadaceae</taxon>
        <taxon>Selenomonas</taxon>
    </lineage>
</organism>